<accession>A0A943DAN2</accession>
<evidence type="ECO:0000313" key="3">
    <source>
        <dbReference type="Proteomes" id="UP000759273"/>
    </source>
</evidence>
<dbReference type="EMBL" id="JAGZGG010000029">
    <property type="protein sequence ID" value="MBS5333085.1"/>
    <property type="molecule type" value="Genomic_DNA"/>
</dbReference>
<dbReference type="InterPro" id="IPR007492">
    <property type="entry name" value="LytTR_DNA-bd_dom"/>
</dbReference>
<dbReference type="Pfam" id="PF04397">
    <property type="entry name" value="LytTR"/>
    <property type="match status" value="1"/>
</dbReference>
<feature type="domain" description="HTH LytTR-type" evidence="1">
    <location>
        <begin position="136"/>
        <end position="235"/>
    </location>
</feature>
<dbReference type="PROSITE" id="PS50930">
    <property type="entry name" value="HTH_LYTTR"/>
    <property type="match status" value="1"/>
</dbReference>
<dbReference type="Gene3D" id="2.40.50.1020">
    <property type="entry name" value="LytTr DNA-binding domain"/>
    <property type="match status" value="1"/>
</dbReference>
<dbReference type="SMART" id="SM00850">
    <property type="entry name" value="LytTR"/>
    <property type="match status" value="1"/>
</dbReference>
<dbReference type="InterPro" id="IPR046947">
    <property type="entry name" value="LytR-like"/>
</dbReference>
<evidence type="ECO:0000259" key="1">
    <source>
        <dbReference type="PROSITE" id="PS50930"/>
    </source>
</evidence>
<dbReference type="GO" id="GO:0000156">
    <property type="term" value="F:phosphorelay response regulator activity"/>
    <property type="evidence" value="ECO:0007669"/>
    <property type="project" value="InterPro"/>
</dbReference>
<dbReference type="PANTHER" id="PTHR37299">
    <property type="entry name" value="TRANSCRIPTIONAL REGULATOR-RELATED"/>
    <property type="match status" value="1"/>
</dbReference>
<gene>
    <name evidence="2" type="ORF">KHY36_11235</name>
</gene>
<protein>
    <submittedName>
        <fullName evidence="2">LytTR family transcriptional regulator DNA-binding domain-containing protein</fullName>
    </submittedName>
</protein>
<proteinExistence type="predicted"/>
<evidence type="ECO:0000313" key="2">
    <source>
        <dbReference type="EMBL" id="MBS5333085.1"/>
    </source>
</evidence>
<organism evidence="2 3">
    <name type="scientific">Subdoligranulum variabile</name>
    <dbReference type="NCBI Taxonomy" id="214851"/>
    <lineage>
        <taxon>Bacteria</taxon>
        <taxon>Bacillati</taxon>
        <taxon>Bacillota</taxon>
        <taxon>Clostridia</taxon>
        <taxon>Eubacteriales</taxon>
        <taxon>Oscillospiraceae</taxon>
        <taxon>Subdoligranulum</taxon>
    </lineage>
</organism>
<reference evidence="2" key="1">
    <citation type="submission" date="2021-02" db="EMBL/GenBank/DDBJ databases">
        <title>Infant gut strain persistence is associated with maternal origin, phylogeny, and functional potential including surface adhesion and iron acquisition.</title>
        <authorList>
            <person name="Lou Y.C."/>
        </authorList>
    </citation>
    <scope>NUCLEOTIDE SEQUENCE</scope>
    <source>
        <strain evidence="2">L3_101_000M1_dasL3_101_000M1_concoct_87</strain>
    </source>
</reference>
<dbReference type="PANTHER" id="PTHR37299:SF1">
    <property type="entry name" value="STAGE 0 SPORULATION PROTEIN A HOMOLOG"/>
    <property type="match status" value="1"/>
</dbReference>
<keyword evidence="2" id="KW-0238">DNA-binding</keyword>
<dbReference type="GO" id="GO:0003677">
    <property type="term" value="F:DNA binding"/>
    <property type="evidence" value="ECO:0007669"/>
    <property type="project" value="UniProtKB-KW"/>
</dbReference>
<dbReference type="Proteomes" id="UP000759273">
    <property type="component" value="Unassembled WGS sequence"/>
</dbReference>
<comment type="caution">
    <text evidence="2">The sequence shown here is derived from an EMBL/GenBank/DDBJ whole genome shotgun (WGS) entry which is preliminary data.</text>
</comment>
<name>A0A943DAN2_9FIRM</name>
<dbReference type="AlphaFoldDB" id="A0A943DAN2"/>
<sequence length="235" mass="26664">MIRVVVYLSGKAECQLLETQLRQLLSRRSNEELDCRFYADPAAARAALLTERADAICWDVTDPAGLAYLAAVRTAGREAFLLVMAAATTSPLVYLKPELAPDSLILRPVTAEECRRAAGEIFDRLLAAQHEGADCFVVKSRDERIRVPYRKILYFEARERRLCLRMAGEELTFTGTLEKLLETLPPEFRRVHRSFVVNADNIQRVVLSQNLVYLRGDVAVPLSRSYKKEVREYDA</sequence>